<dbReference type="Proteomes" id="UP000619265">
    <property type="component" value="Unassembled WGS sequence"/>
</dbReference>
<gene>
    <name evidence="2" type="ORF">F2P56_026242</name>
</gene>
<feature type="region of interest" description="Disordered" evidence="1">
    <location>
        <begin position="73"/>
        <end position="129"/>
    </location>
</feature>
<reference evidence="2" key="2">
    <citation type="submission" date="2020-03" db="EMBL/GenBank/DDBJ databases">
        <title>Walnut 2.0.</title>
        <authorList>
            <person name="Marrano A."/>
            <person name="Britton M."/>
            <person name="Zimin A.V."/>
            <person name="Zaini P.A."/>
            <person name="Workman R."/>
            <person name="Puiu D."/>
            <person name="Bianco L."/>
            <person name="Allen B.J."/>
            <person name="Troggio M."/>
            <person name="Leslie C.A."/>
            <person name="Timp W."/>
            <person name="Dendekar A."/>
            <person name="Salzberg S.L."/>
            <person name="Neale D.B."/>
        </authorList>
    </citation>
    <scope>NUCLEOTIDE SEQUENCE</scope>
    <source>
        <tissue evidence="2">Leaves</tissue>
    </source>
</reference>
<dbReference type="Gramene" id="Jr11_30080_p1">
    <property type="protein sequence ID" value="cds.Jr11_30080_p1"/>
    <property type="gene ID" value="Jr11_30080"/>
</dbReference>
<sequence length="174" mass="19714">MKCLLAVGKSDTYRDSRHVGKQTLFHEDSLNYMNRKYNAVYSEKRDPENIPEKANGRIIEVEGNFLESSVISSQGSSTMDSVQSDSTYSKGFFGRRSPPSRTNSVPGKQDLNSFPMTSQTSVDHNEVENPNGRLMEATTFSPNIRRATRTKMVVARRFTQALVEKKWPRPSKMV</sequence>
<protein>
    <submittedName>
        <fullName evidence="2">Uncharacterized protein</fullName>
    </submittedName>
</protein>
<accession>A0A833X2B5</accession>
<evidence type="ECO:0000313" key="3">
    <source>
        <dbReference type="Proteomes" id="UP000619265"/>
    </source>
</evidence>
<evidence type="ECO:0000256" key="1">
    <source>
        <dbReference type="SAM" id="MobiDB-lite"/>
    </source>
</evidence>
<reference evidence="2" key="1">
    <citation type="submission" date="2015-10" db="EMBL/GenBank/DDBJ databases">
        <authorList>
            <person name="Martinez-Garcia P.J."/>
            <person name="Crepeau M.W."/>
            <person name="Puiu D."/>
            <person name="Gonzalez-Ibeas D."/>
            <person name="Whalen J."/>
            <person name="Stevens K."/>
            <person name="Paul R."/>
            <person name="Butterfield T."/>
            <person name="Britton M."/>
            <person name="Reagan R."/>
            <person name="Chakraborty S."/>
            <person name="Walawage S.L."/>
            <person name="Vasquez-Gross H.A."/>
            <person name="Cardeno C."/>
            <person name="Famula R."/>
            <person name="Pratt K."/>
            <person name="Kuruganti S."/>
            <person name="Aradhya M.K."/>
            <person name="Leslie C.A."/>
            <person name="Dandekar A.M."/>
            <person name="Salzberg S.L."/>
            <person name="Wegrzyn J.L."/>
            <person name="Langley C.H."/>
            <person name="Neale D.B."/>
        </authorList>
    </citation>
    <scope>NUCLEOTIDE SEQUENCE</scope>
    <source>
        <tissue evidence="2">Leaves</tissue>
    </source>
</reference>
<feature type="compositionally biased region" description="Polar residues" evidence="1">
    <location>
        <begin position="73"/>
        <end position="89"/>
    </location>
</feature>
<name>A0A833X2B5_JUGRE</name>
<proteinExistence type="predicted"/>
<feature type="compositionally biased region" description="Polar residues" evidence="1">
    <location>
        <begin position="99"/>
        <end position="122"/>
    </location>
</feature>
<comment type="caution">
    <text evidence="2">The sequence shown here is derived from an EMBL/GenBank/DDBJ whole genome shotgun (WGS) entry which is preliminary data.</text>
</comment>
<evidence type="ECO:0000313" key="2">
    <source>
        <dbReference type="EMBL" id="KAF5456802.1"/>
    </source>
</evidence>
<organism evidence="2 3">
    <name type="scientific">Juglans regia</name>
    <name type="common">English walnut</name>
    <dbReference type="NCBI Taxonomy" id="51240"/>
    <lineage>
        <taxon>Eukaryota</taxon>
        <taxon>Viridiplantae</taxon>
        <taxon>Streptophyta</taxon>
        <taxon>Embryophyta</taxon>
        <taxon>Tracheophyta</taxon>
        <taxon>Spermatophyta</taxon>
        <taxon>Magnoliopsida</taxon>
        <taxon>eudicotyledons</taxon>
        <taxon>Gunneridae</taxon>
        <taxon>Pentapetalae</taxon>
        <taxon>rosids</taxon>
        <taxon>fabids</taxon>
        <taxon>Fagales</taxon>
        <taxon>Juglandaceae</taxon>
        <taxon>Juglans</taxon>
    </lineage>
</organism>
<dbReference type="AlphaFoldDB" id="A0A833X2B5"/>
<dbReference type="EMBL" id="LIHL02000011">
    <property type="protein sequence ID" value="KAF5456802.1"/>
    <property type="molecule type" value="Genomic_DNA"/>
</dbReference>